<name>A0A5N5X690_9EURO</name>
<gene>
    <name evidence="2" type="ORF">BDV29DRAFT_170638</name>
</gene>
<dbReference type="SUPFAM" id="SSF51735">
    <property type="entry name" value="NAD(P)-binding Rossmann-fold domains"/>
    <property type="match status" value="1"/>
</dbReference>
<evidence type="ECO:0000313" key="3">
    <source>
        <dbReference type="Proteomes" id="UP000326565"/>
    </source>
</evidence>
<evidence type="ECO:0000259" key="1">
    <source>
        <dbReference type="Pfam" id="PF01073"/>
    </source>
</evidence>
<accession>A0A5N5X690</accession>
<dbReference type="Gene3D" id="3.40.50.720">
    <property type="entry name" value="NAD(P)-binding Rossmann-like Domain"/>
    <property type="match status" value="1"/>
</dbReference>
<dbReference type="InterPro" id="IPR002225">
    <property type="entry name" value="3Beta_OHSteriod_DH/Estase"/>
</dbReference>
<keyword evidence="3" id="KW-1185">Reference proteome</keyword>
<dbReference type="InterPro" id="IPR036291">
    <property type="entry name" value="NAD(P)-bd_dom_sf"/>
</dbReference>
<dbReference type="Pfam" id="PF01073">
    <property type="entry name" value="3Beta_HSD"/>
    <property type="match status" value="1"/>
</dbReference>
<dbReference type="AlphaFoldDB" id="A0A5N5X690"/>
<dbReference type="EMBL" id="ML732184">
    <property type="protein sequence ID" value="KAB8076186.1"/>
    <property type="molecule type" value="Genomic_DNA"/>
</dbReference>
<evidence type="ECO:0000313" key="2">
    <source>
        <dbReference type="EMBL" id="KAB8076186.1"/>
    </source>
</evidence>
<reference evidence="2 3" key="1">
    <citation type="submission" date="2019-04" db="EMBL/GenBank/DDBJ databases">
        <title>Friends and foes A comparative genomics study of 23 Aspergillus species from section Flavi.</title>
        <authorList>
            <consortium name="DOE Joint Genome Institute"/>
            <person name="Kjaerbolling I."/>
            <person name="Vesth T."/>
            <person name="Frisvad J.C."/>
            <person name="Nybo J.L."/>
            <person name="Theobald S."/>
            <person name="Kildgaard S."/>
            <person name="Isbrandt T."/>
            <person name="Kuo A."/>
            <person name="Sato A."/>
            <person name="Lyhne E.K."/>
            <person name="Kogle M.E."/>
            <person name="Wiebenga A."/>
            <person name="Kun R.S."/>
            <person name="Lubbers R.J."/>
            <person name="Makela M.R."/>
            <person name="Barry K."/>
            <person name="Chovatia M."/>
            <person name="Clum A."/>
            <person name="Daum C."/>
            <person name="Haridas S."/>
            <person name="He G."/>
            <person name="LaButti K."/>
            <person name="Lipzen A."/>
            <person name="Mondo S."/>
            <person name="Riley R."/>
            <person name="Salamov A."/>
            <person name="Simmons B.A."/>
            <person name="Magnuson J.K."/>
            <person name="Henrissat B."/>
            <person name="Mortensen U.H."/>
            <person name="Larsen T.O."/>
            <person name="Devries R.P."/>
            <person name="Grigoriev I.V."/>
            <person name="Machida M."/>
            <person name="Baker S.E."/>
            <person name="Andersen M.R."/>
        </authorList>
    </citation>
    <scope>NUCLEOTIDE SEQUENCE [LARGE SCALE GENOMIC DNA]</scope>
    <source>
        <strain evidence="2 3">CBS 151.66</strain>
    </source>
</reference>
<organism evidence="2 3">
    <name type="scientific">Aspergillus leporis</name>
    <dbReference type="NCBI Taxonomy" id="41062"/>
    <lineage>
        <taxon>Eukaryota</taxon>
        <taxon>Fungi</taxon>
        <taxon>Dikarya</taxon>
        <taxon>Ascomycota</taxon>
        <taxon>Pezizomycotina</taxon>
        <taxon>Eurotiomycetes</taxon>
        <taxon>Eurotiomycetidae</taxon>
        <taxon>Eurotiales</taxon>
        <taxon>Aspergillaceae</taxon>
        <taxon>Aspergillus</taxon>
        <taxon>Aspergillus subgen. Circumdati</taxon>
    </lineage>
</organism>
<protein>
    <submittedName>
        <fullName evidence="2">3-beta hydroxysteroid dehydrogenase/isomerase</fullName>
    </submittedName>
</protein>
<dbReference type="GO" id="GO:0016616">
    <property type="term" value="F:oxidoreductase activity, acting on the CH-OH group of donors, NAD or NADP as acceptor"/>
    <property type="evidence" value="ECO:0007669"/>
    <property type="project" value="InterPro"/>
</dbReference>
<dbReference type="Proteomes" id="UP000326565">
    <property type="component" value="Unassembled WGS sequence"/>
</dbReference>
<proteinExistence type="predicted"/>
<sequence>MYHITTSTNDGLRLPTRHLLRSKATAEAMVLKESNESMATCSLRPSVHCGPGDYQLVTAIHACIAKGQTPFIIGYCQNLWDVPYATNVADAHFLALEDLLSSKTATGEVSFIQKQ</sequence>
<dbReference type="OrthoDB" id="10058185at2759"/>
<feature type="domain" description="3-beta hydroxysteroid dehydrogenase/isomerase" evidence="1">
    <location>
        <begin position="18"/>
        <end position="112"/>
    </location>
</feature>
<dbReference type="GO" id="GO:0006694">
    <property type="term" value="P:steroid biosynthetic process"/>
    <property type="evidence" value="ECO:0007669"/>
    <property type="project" value="InterPro"/>
</dbReference>
<keyword evidence="2" id="KW-0413">Isomerase</keyword>
<dbReference type="GO" id="GO:0016853">
    <property type="term" value="F:isomerase activity"/>
    <property type="evidence" value="ECO:0007669"/>
    <property type="project" value="UniProtKB-KW"/>
</dbReference>